<gene>
    <name evidence="2" type="ORF">BUALT_Bualt05G0097800</name>
</gene>
<dbReference type="PANTHER" id="PTHR13555">
    <property type="entry name" value="C2H2 ZINC FINGER CGI-62-RELATED"/>
    <property type="match status" value="1"/>
</dbReference>
<proteinExistence type="predicted"/>
<evidence type="ECO:0008006" key="4">
    <source>
        <dbReference type="Google" id="ProtNLM"/>
    </source>
</evidence>
<organism evidence="2 3">
    <name type="scientific">Buddleja alternifolia</name>
    <dbReference type="NCBI Taxonomy" id="168488"/>
    <lineage>
        <taxon>Eukaryota</taxon>
        <taxon>Viridiplantae</taxon>
        <taxon>Streptophyta</taxon>
        <taxon>Embryophyta</taxon>
        <taxon>Tracheophyta</taxon>
        <taxon>Spermatophyta</taxon>
        <taxon>Magnoliopsida</taxon>
        <taxon>eudicotyledons</taxon>
        <taxon>Gunneridae</taxon>
        <taxon>Pentapetalae</taxon>
        <taxon>asterids</taxon>
        <taxon>lamiids</taxon>
        <taxon>Lamiales</taxon>
        <taxon>Scrophulariaceae</taxon>
        <taxon>Buddlejeae</taxon>
        <taxon>Buddleja</taxon>
    </lineage>
</organism>
<evidence type="ECO:0000313" key="3">
    <source>
        <dbReference type="Proteomes" id="UP000826271"/>
    </source>
</evidence>
<feature type="region of interest" description="Disordered" evidence="1">
    <location>
        <begin position="70"/>
        <end position="91"/>
    </location>
</feature>
<feature type="compositionally biased region" description="Polar residues" evidence="1">
    <location>
        <begin position="352"/>
        <end position="383"/>
    </location>
</feature>
<protein>
    <recommendedName>
        <fullName evidence="4">Cgi-62</fullName>
    </recommendedName>
</protein>
<evidence type="ECO:0000313" key="2">
    <source>
        <dbReference type="EMBL" id="KAG8382634.1"/>
    </source>
</evidence>
<reference evidence="2" key="1">
    <citation type="submission" date="2019-10" db="EMBL/GenBank/DDBJ databases">
        <authorList>
            <person name="Zhang R."/>
            <person name="Pan Y."/>
            <person name="Wang J."/>
            <person name="Ma R."/>
            <person name="Yu S."/>
        </authorList>
    </citation>
    <scope>NUCLEOTIDE SEQUENCE</scope>
    <source>
        <strain evidence="2">LA-IB0</strain>
        <tissue evidence="2">Leaf</tissue>
    </source>
</reference>
<sequence length="486" mass="54683">MCSTLLWAAGKDIIGARLVLRFGTLNTHTHKHTEHQGFRYSRMGSRVPVEHYNLRSAANSYIGTSLHDVNSGDDVTDPASHDVTDENDDQSSAVVSDCMHEPYPSSLPLHNMGVDDDRSSLENNGSSSGPYSILTIDDVSPIETARSRFLDIIIDHFIDQHVVEMSDYDADYMVQQSSQDKINKRKSRDIIYEGDAHYALPLMYVANMYETLANEVNMRLSSMNGMREKTIGVALEAAGGLYRKLAKKFPRKGNCTFKRRELATSFETRSRFPELVIQEEKRVRFVVVNGLSIVEKPTKINIDDAEWFKRLTGRNEVAVSATDYKFYAPRHKYRRAMSNSISNIPGLPTFPSPENSSPMSTSQGYRSANENTEQTSSKQHMQPVAHQTQFHPLHQGHHHINQSPHATHFMHNQQCVPPPQLPEIGHNQQPSAIAQHMACLQSLGHVGGRLHMMPTSPAKYCDECGFAYLRETSKFCSECGMKRLGT</sequence>
<accession>A0AAV6XI48</accession>
<dbReference type="EMBL" id="WHWC01000005">
    <property type="protein sequence ID" value="KAG8382634.1"/>
    <property type="molecule type" value="Genomic_DNA"/>
</dbReference>
<comment type="caution">
    <text evidence="2">The sequence shown here is derived from an EMBL/GenBank/DDBJ whole genome shotgun (WGS) entry which is preliminary data.</text>
</comment>
<feature type="region of interest" description="Disordered" evidence="1">
    <location>
        <begin position="342"/>
        <end position="383"/>
    </location>
</feature>
<keyword evidence="3" id="KW-1185">Reference proteome</keyword>
<dbReference type="AlphaFoldDB" id="A0AAV6XI48"/>
<evidence type="ECO:0000256" key="1">
    <source>
        <dbReference type="SAM" id="MobiDB-lite"/>
    </source>
</evidence>
<dbReference type="InterPro" id="IPR026319">
    <property type="entry name" value="ZC2HC1A/B-like"/>
</dbReference>
<name>A0AAV6XI48_9LAMI</name>
<dbReference type="Proteomes" id="UP000826271">
    <property type="component" value="Unassembled WGS sequence"/>
</dbReference>
<dbReference type="PANTHER" id="PTHR13555:SF36">
    <property type="entry name" value="ZINC FINGER C2HC DOMAIN-CONTAINING PROTEIN 1B"/>
    <property type="match status" value="1"/>
</dbReference>